<evidence type="ECO:0000313" key="3">
    <source>
        <dbReference type="Proteomes" id="UP000619457"/>
    </source>
</evidence>
<organism evidence="2 3">
    <name type="scientific">Echinicola pacifica</name>
    <dbReference type="NCBI Taxonomy" id="346377"/>
    <lineage>
        <taxon>Bacteria</taxon>
        <taxon>Pseudomonadati</taxon>
        <taxon>Bacteroidota</taxon>
        <taxon>Cytophagia</taxon>
        <taxon>Cytophagales</taxon>
        <taxon>Cyclobacteriaceae</taxon>
        <taxon>Echinicola</taxon>
    </lineage>
</organism>
<gene>
    <name evidence="2" type="ORF">GCM10007049_29310</name>
</gene>
<accession>A0A918UU61</accession>
<reference evidence="2" key="1">
    <citation type="journal article" date="2014" name="Int. J. Syst. Evol. Microbiol.">
        <title>Complete genome sequence of Corynebacterium casei LMG S-19264T (=DSM 44701T), isolated from a smear-ripened cheese.</title>
        <authorList>
            <consortium name="US DOE Joint Genome Institute (JGI-PGF)"/>
            <person name="Walter F."/>
            <person name="Albersmeier A."/>
            <person name="Kalinowski J."/>
            <person name="Ruckert C."/>
        </authorList>
    </citation>
    <scope>NUCLEOTIDE SEQUENCE</scope>
    <source>
        <strain evidence="2">KCTC 12368</strain>
    </source>
</reference>
<reference evidence="2" key="2">
    <citation type="submission" date="2020-09" db="EMBL/GenBank/DDBJ databases">
        <authorList>
            <person name="Sun Q."/>
            <person name="Kim S."/>
        </authorList>
    </citation>
    <scope>NUCLEOTIDE SEQUENCE</scope>
    <source>
        <strain evidence="2">KCTC 12368</strain>
    </source>
</reference>
<sequence>MTIIKPLTLYFLLLFALGCSSGSKEISTTPGPETSISEAELQKVYEEIKTPFKYGLVKVPPSNDLKMDCPTVFRKDGKWYMMYLIFGGRGYETWLAESEDLLHWEDKGKVMSFSDSTDWDSNQKAGYLALQEMVWGGSYELQPYQGQYWMSYIGGNSRGYEAGMLSIGMAYTAGDPSTAHEWDRLQTPVLSPKDQDVRWWDNSTQYKSSVIWDKERHTGHPFIMYYNARGDSIHPAKGAERIAMAVSDDMKVWKRYGDAPLINHHKGISGDAYIQQWGDYYIMFYFGAFWPDREEISAFNRFALSKDLIHWTDWSGPDLIRPSETYDELFAHKSFVVKHEGVVYHFYCAVNNKEQRGIAVATSKDLGTSEQHFLPIEE</sequence>
<evidence type="ECO:0000256" key="1">
    <source>
        <dbReference type="SAM" id="SignalP"/>
    </source>
</evidence>
<protein>
    <recommendedName>
        <fullName evidence="4">Glycosylase</fullName>
    </recommendedName>
</protein>
<keyword evidence="1" id="KW-0732">Signal</keyword>
<name>A0A918UU61_9BACT</name>
<dbReference type="RefSeq" id="WP_018475283.1">
    <property type="nucleotide sequence ID" value="NZ_BMWX01000005.1"/>
</dbReference>
<dbReference type="PROSITE" id="PS51257">
    <property type="entry name" value="PROKAR_LIPOPROTEIN"/>
    <property type="match status" value="1"/>
</dbReference>
<dbReference type="AlphaFoldDB" id="A0A918UU61"/>
<dbReference type="SUPFAM" id="SSF75005">
    <property type="entry name" value="Arabinanase/levansucrase/invertase"/>
    <property type="match status" value="2"/>
</dbReference>
<dbReference type="InterPro" id="IPR023296">
    <property type="entry name" value="Glyco_hydro_beta-prop_sf"/>
</dbReference>
<evidence type="ECO:0000313" key="2">
    <source>
        <dbReference type="EMBL" id="GGZ34122.1"/>
    </source>
</evidence>
<proteinExistence type="predicted"/>
<keyword evidence="3" id="KW-1185">Reference proteome</keyword>
<dbReference type="Gene3D" id="2.115.10.20">
    <property type="entry name" value="Glycosyl hydrolase domain, family 43"/>
    <property type="match status" value="2"/>
</dbReference>
<dbReference type="Proteomes" id="UP000619457">
    <property type="component" value="Unassembled WGS sequence"/>
</dbReference>
<dbReference type="EMBL" id="BMWX01000005">
    <property type="protein sequence ID" value="GGZ34122.1"/>
    <property type="molecule type" value="Genomic_DNA"/>
</dbReference>
<comment type="caution">
    <text evidence="2">The sequence shown here is derived from an EMBL/GenBank/DDBJ whole genome shotgun (WGS) entry which is preliminary data.</text>
</comment>
<evidence type="ECO:0008006" key="4">
    <source>
        <dbReference type="Google" id="ProtNLM"/>
    </source>
</evidence>
<feature type="chain" id="PRO_5038116528" description="Glycosylase" evidence="1">
    <location>
        <begin position="22"/>
        <end position="378"/>
    </location>
</feature>
<feature type="signal peptide" evidence="1">
    <location>
        <begin position="1"/>
        <end position="21"/>
    </location>
</feature>